<keyword evidence="2" id="KW-1185">Reference proteome</keyword>
<gene>
    <name evidence="1" type="ORF">SPELUC_LOCUS17434</name>
</gene>
<dbReference type="EMBL" id="CAJVPW010071446">
    <property type="protein sequence ID" value="CAG8793422.1"/>
    <property type="molecule type" value="Genomic_DNA"/>
</dbReference>
<accession>A0ACA9RHE6</accession>
<organism evidence="1 2">
    <name type="scientific">Cetraspora pellucida</name>
    <dbReference type="NCBI Taxonomy" id="1433469"/>
    <lineage>
        <taxon>Eukaryota</taxon>
        <taxon>Fungi</taxon>
        <taxon>Fungi incertae sedis</taxon>
        <taxon>Mucoromycota</taxon>
        <taxon>Glomeromycotina</taxon>
        <taxon>Glomeromycetes</taxon>
        <taxon>Diversisporales</taxon>
        <taxon>Gigasporaceae</taxon>
        <taxon>Cetraspora</taxon>
    </lineage>
</organism>
<proteinExistence type="predicted"/>
<evidence type="ECO:0000313" key="1">
    <source>
        <dbReference type="EMBL" id="CAG8793422.1"/>
    </source>
</evidence>
<evidence type="ECO:0000313" key="2">
    <source>
        <dbReference type="Proteomes" id="UP000789366"/>
    </source>
</evidence>
<name>A0ACA9RHE6_9GLOM</name>
<feature type="non-terminal residue" evidence="1">
    <location>
        <position position="61"/>
    </location>
</feature>
<feature type="non-terminal residue" evidence="1">
    <location>
        <position position="1"/>
    </location>
</feature>
<dbReference type="Proteomes" id="UP000789366">
    <property type="component" value="Unassembled WGS sequence"/>
</dbReference>
<comment type="caution">
    <text evidence="1">The sequence shown here is derived from an EMBL/GenBank/DDBJ whole genome shotgun (WGS) entry which is preliminary data.</text>
</comment>
<reference evidence="1" key="1">
    <citation type="submission" date="2021-06" db="EMBL/GenBank/DDBJ databases">
        <authorList>
            <person name="Kallberg Y."/>
            <person name="Tangrot J."/>
            <person name="Rosling A."/>
        </authorList>
    </citation>
    <scope>NUCLEOTIDE SEQUENCE</scope>
    <source>
        <strain evidence="1">28 12/20/2015</strain>
    </source>
</reference>
<sequence length="61" mass="7222">PLFGQQSDPLVIQQVITNVQINHYNIQPSYTLIDIPWWLLLLEISFQHLLDEHNNFSSNYL</sequence>
<protein>
    <submittedName>
        <fullName evidence="1">5546_t:CDS:1</fullName>
    </submittedName>
</protein>